<evidence type="ECO:0000313" key="3">
    <source>
        <dbReference type="Proteomes" id="UP000530660"/>
    </source>
</evidence>
<feature type="region of interest" description="Disordered" evidence="1">
    <location>
        <begin position="259"/>
        <end position="371"/>
    </location>
</feature>
<dbReference type="OrthoDB" id="10615125at2759"/>
<protein>
    <submittedName>
        <fullName evidence="2">Uncharacterized protein</fullName>
    </submittedName>
</protein>
<sequence length="371" mass="40367">MEIQQVVAEIQQEGLIAEAGSPVAQASATLFRHFQACFRQWQQALSEMNEQRGELSTFSTKRFDVSTAEAQDNENLNDPEASAAAAPVWAGQLAADAATETLHLAMVRAGVPLHTPASSPFATMDGAFDFENRHSLPDEIPDSDLAVTSVVNPLRDMNQTSADHEHRGSSSPWSSNGFVPIAKAAFQRLPLILRRRVPSLDTLNQSYAKLFQTIAERERAVLSDAEAMNLLGEGCRDQLEVLRGLAVLRRTRDGWMLAAATSGTRVPTRSHAGGSHSREASHVNREARPKSSPMPLGVSESVRSSSTRKHFPAPTPDPSMGSSGSRVIRTGTTPPKQGSQQPDAYQPARRTDRVSSVRRISRDPLDNVTIM</sequence>
<feature type="compositionally biased region" description="Basic and acidic residues" evidence="1">
    <location>
        <begin position="276"/>
        <end position="289"/>
    </location>
</feature>
<keyword evidence="3" id="KW-1185">Reference proteome</keyword>
<dbReference type="AlphaFoldDB" id="A0A7J7ICW3"/>
<proteinExistence type="predicted"/>
<reference evidence="2 3" key="1">
    <citation type="journal article" date="2020" name="J. Phycol.">
        <title>Comparative genome analysis reveals Cyanidiococcus gen. nov., a new extremophilic red algal genus sister to Cyanidioschyzon (Cyanidioschyzonaceae, Rhodophyta).</title>
        <authorList>
            <person name="Liu S.-L."/>
            <person name="Chiang Y.-R."/>
            <person name="Yoon H.S."/>
            <person name="Fu H.-Y."/>
        </authorList>
    </citation>
    <scope>NUCLEOTIDE SEQUENCE [LARGE SCALE GENOMIC DNA]</scope>
    <source>
        <strain evidence="2 3">THAL066</strain>
    </source>
</reference>
<feature type="compositionally biased region" description="Polar residues" evidence="1">
    <location>
        <begin position="320"/>
        <end position="343"/>
    </location>
</feature>
<evidence type="ECO:0000313" key="2">
    <source>
        <dbReference type="EMBL" id="KAF6000943.1"/>
    </source>
</evidence>
<gene>
    <name evidence="2" type="ORF">F1559_003293</name>
</gene>
<comment type="caution">
    <text evidence="2">The sequence shown here is derived from an EMBL/GenBank/DDBJ whole genome shotgun (WGS) entry which is preliminary data.</text>
</comment>
<organism evidence="2 3">
    <name type="scientific">Cyanidiococcus yangmingshanensis</name>
    <dbReference type="NCBI Taxonomy" id="2690220"/>
    <lineage>
        <taxon>Eukaryota</taxon>
        <taxon>Rhodophyta</taxon>
        <taxon>Bangiophyceae</taxon>
        <taxon>Cyanidiales</taxon>
        <taxon>Cyanidiaceae</taxon>
        <taxon>Cyanidiococcus</taxon>
    </lineage>
</organism>
<dbReference type="EMBL" id="VWRR01000017">
    <property type="protein sequence ID" value="KAF6000943.1"/>
    <property type="molecule type" value="Genomic_DNA"/>
</dbReference>
<dbReference type="Proteomes" id="UP000530660">
    <property type="component" value="Unassembled WGS sequence"/>
</dbReference>
<evidence type="ECO:0000256" key="1">
    <source>
        <dbReference type="SAM" id="MobiDB-lite"/>
    </source>
</evidence>
<feature type="compositionally biased region" description="Basic and acidic residues" evidence="1">
    <location>
        <begin position="349"/>
        <end position="365"/>
    </location>
</feature>
<name>A0A7J7ICW3_9RHOD</name>
<accession>A0A7J7ICW3</accession>